<comment type="caution">
    <text evidence="2">The sequence shown here is derived from an EMBL/GenBank/DDBJ whole genome shotgun (WGS) entry which is preliminary data.</text>
</comment>
<feature type="domain" description="HTH araC/xylS-type" evidence="1">
    <location>
        <begin position="20"/>
        <end position="112"/>
    </location>
</feature>
<proteinExistence type="predicted"/>
<dbReference type="EMBL" id="BMFD01000019">
    <property type="protein sequence ID" value="GGC52810.1"/>
    <property type="molecule type" value="Genomic_DNA"/>
</dbReference>
<organism evidence="2 3">
    <name type="scientific">Belliella aquatica</name>
    <dbReference type="NCBI Taxonomy" id="1323734"/>
    <lineage>
        <taxon>Bacteria</taxon>
        <taxon>Pseudomonadati</taxon>
        <taxon>Bacteroidota</taxon>
        <taxon>Cytophagia</taxon>
        <taxon>Cytophagales</taxon>
        <taxon>Cyclobacteriaceae</taxon>
        <taxon>Belliella</taxon>
    </lineage>
</organism>
<accession>A0ABQ1N3H3</accession>
<keyword evidence="3" id="KW-1185">Reference proteome</keyword>
<reference evidence="3" key="1">
    <citation type="journal article" date="2019" name="Int. J. Syst. Evol. Microbiol.">
        <title>The Global Catalogue of Microorganisms (GCM) 10K type strain sequencing project: providing services to taxonomists for standard genome sequencing and annotation.</title>
        <authorList>
            <consortium name="The Broad Institute Genomics Platform"/>
            <consortium name="The Broad Institute Genome Sequencing Center for Infectious Disease"/>
            <person name="Wu L."/>
            <person name="Ma J."/>
        </authorList>
    </citation>
    <scope>NUCLEOTIDE SEQUENCE [LARGE SCALE GENOMIC DNA]</scope>
    <source>
        <strain evidence="3">CGMCC 1.12479</strain>
    </source>
</reference>
<protein>
    <recommendedName>
        <fullName evidence="1">HTH araC/xylS-type domain-containing protein</fullName>
    </recommendedName>
</protein>
<name>A0ABQ1N3H3_9BACT</name>
<dbReference type="Proteomes" id="UP000635885">
    <property type="component" value="Unassembled WGS sequence"/>
</dbReference>
<dbReference type="InterPro" id="IPR018060">
    <property type="entry name" value="HTH_AraC"/>
</dbReference>
<evidence type="ECO:0000313" key="3">
    <source>
        <dbReference type="Proteomes" id="UP000635885"/>
    </source>
</evidence>
<evidence type="ECO:0000259" key="1">
    <source>
        <dbReference type="PROSITE" id="PS01124"/>
    </source>
</evidence>
<sequence length="112" mass="13309">MTNPYIEANNQLMKKLNLNDISKCIIEQELYKNPDLDSWLLAQKLGIEEDALLIDIKQNTGKHFKQFLNDIRIVSLVQELDKTFLFQRPGYYYKLSGFKSRTPFERMFKEET</sequence>
<evidence type="ECO:0000313" key="2">
    <source>
        <dbReference type="EMBL" id="GGC52810.1"/>
    </source>
</evidence>
<gene>
    <name evidence="2" type="ORF">GCM10010993_34090</name>
</gene>
<dbReference type="PROSITE" id="PS01124">
    <property type="entry name" value="HTH_ARAC_FAMILY_2"/>
    <property type="match status" value="1"/>
</dbReference>
<dbReference type="Gene3D" id="1.10.10.60">
    <property type="entry name" value="Homeodomain-like"/>
    <property type="match status" value="1"/>
</dbReference>